<sequence length="169" mass="18792">MLARQLGYQHKAVAKALDPATLRPRILLADAVGLGKTLEIGMILAELIRPGRGERILVVTPRHVLEQMQHELWSRFAIPFVRLDPQGVARVKQTIEGAQTRIRADYWAGDGVELRGSAISRRPHGNVVQARLGSWINAMVEAGLTHRLSAKGRHKLAMGNFQTLRSLQE</sequence>
<evidence type="ECO:0000313" key="1">
    <source>
        <dbReference type="EMBL" id="SHJ43436.1"/>
    </source>
</evidence>
<name>A0A1M6J9M8_9ACTN</name>
<dbReference type="AlphaFoldDB" id="A0A1M6J9M8"/>
<dbReference type="STRING" id="1123357.SAMN02745244_02501"/>
<evidence type="ECO:0008006" key="3">
    <source>
        <dbReference type="Google" id="ProtNLM"/>
    </source>
</evidence>
<dbReference type="Proteomes" id="UP000184512">
    <property type="component" value="Unassembled WGS sequence"/>
</dbReference>
<dbReference type="InterPro" id="IPR038718">
    <property type="entry name" value="SNF2-like_sf"/>
</dbReference>
<protein>
    <recommendedName>
        <fullName evidence="3">SNF2 family N-terminal domain-containing protein</fullName>
    </recommendedName>
</protein>
<gene>
    <name evidence="1" type="ORF">SAMN02745244_02501</name>
</gene>
<reference evidence="1 2" key="1">
    <citation type="submission" date="2016-11" db="EMBL/GenBank/DDBJ databases">
        <authorList>
            <person name="Jaros S."/>
            <person name="Januszkiewicz K."/>
            <person name="Wedrychowicz H."/>
        </authorList>
    </citation>
    <scope>NUCLEOTIDE SEQUENCE [LARGE SCALE GENOMIC DNA]</scope>
    <source>
        <strain evidence="1 2">DSM 12906</strain>
    </source>
</reference>
<evidence type="ECO:0000313" key="2">
    <source>
        <dbReference type="Proteomes" id="UP000184512"/>
    </source>
</evidence>
<proteinExistence type="predicted"/>
<dbReference type="EMBL" id="FQZG01000048">
    <property type="protein sequence ID" value="SHJ43436.1"/>
    <property type="molecule type" value="Genomic_DNA"/>
</dbReference>
<dbReference type="InterPro" id="IPR027417">
    <property type="entry name" value="P-loop_NTPase"/>
</dbReference>
<dbReference type="Gene3D" id="3.40.50.10810">
    <property type="entry name" value="Tandem AAA-ATPase domain"/>
    <property type="match status" value="1"/>
</dbReference>
<keyword evidence="2" id="KW-1185">Reference proteome</keyword>
<dbReference type="SUPFAM" id="SSF52540">
    <property type="entry name" value="P-loop containing nucleoside triphosphate hydrolases"/>
    <property type="match status" value="1"/>
</dbReference>
<organism evidence="1 2">
    <name type="scientific">Tessaracoccus bendigoensis DSM 12906</name>
    <dbReference type="NCBI Taxonomy" id="1123357"/>
    <lineage>
        <taxon>Bacteria</taxon>
        <taxon>Bacillati</taxon>
        <taxon>Actinomycetota</taxon>
        <taxon>Actinomycetes</taxon>
        <taxon>Propionibacteriales</taxon>
        <taxon>Propionibacteriaceae</taxon>
        <taxon>Tessaracoccus</taxon>
    </lineage>
</organism>
<dbReference type="OrthoDB" id="9814088at2"/>
<accession>A0A1M6J9M8</accession>